<dbReference type="InterPro" id="IPR006059">
    <property type="entry name" value="SBP"/>
</dbReference>
<feature type="signal peptide" evidence="2">
    <location>
        <begin position="1"/>
        <end position="25"/>
    </location>
</feature>
<protein>
    <submittedName>
        <fullName evidence="3">Putative spermidine/putrescine transport system substrate-binding protein</fullName>
    </submittedName>
</protein>
<feature type="chain" id="PRO_5038402197" evidence="2">
    <location>
        <begin position="26"/>
        <end position="378"/>
    </location>
</feature>
<name>A0A855XT18_9BACL</name>
<dbReference type="SUPFAM" id="SSF53850">
    <property type="entry name" value="Periplasmic binding protein-like II"/>
    <property type="match status" value="1"/>
</dbReference>
<dbReference type="Pfam" id="PF13416">
    <property type="entry name" value="SBP_bac_8"/>
    <property type="match status" value="1"/>
</dbReference>
<dbReference type="AlphaFoldDB" id="A0A855XT18"/>
<keyword evidence="1 2" id="KW-0732">Signal</keyword>
<dbReference type="GO" id="GO:0030975">
    <property type="term" value="F:thiamine binding"/>
    <property type="evidence" value="ECO:0007669"/>
    <property type="project" value="TreeGrafter"/>
</dbReference>
<evidence type="ECO:0000313" key="4">
    <source>
        <dbReference type="Proteomes" id="UP000247078"/>
    </source>
</evidence>
<dbReference type="Gene3D" id="3.40.190.10">
    <property type="entry name" value="Periplasmic binding protein-like II"/>
    <property type="match status" value="2"/>
</dbReference>
<organism evidence="3 4">
    <name type="scientific">Paenibacillus pabuli</name>
    <dbReference type="NCBI Taxonomy" id="1472"/>
    <lineage>
        <taxon>Bacteria</taxon>
        <taxon>Bacillati</taxon>
        <taxon>Bacillota</taxon>
        <taxon>Bacilli</taxon>
        <taxon>Bacillales</taxon>
        <taxon>Paenibacillaceae</taxon>
        <taxon>Paenibacillus</taxon>
    </lineage>
</organism>
<dbReference type="PANTHER" id="PTHR30006:SF2">
    <property type="entry name" value="ABC TRANSPORTER SUBSTRATE-BINDING PROTEIN"/>
    <property type="match status" value="1"/>
</dbReference>
<dbReference type="EMBL" id="QGTZ01000007">
    <property type="protein sequence ID" value="PWW38796.1"/>
    <property type="molecule type" value="Genomic_DNA"/>
</dbReference>
<dbReference type="RefSeq" id="WP_110000186.1">
    <property type="nucleotide sequence ID" value="NZ_QGTZ01000007.1"/>
</dbReference>
<evidence type="ECO:0000313" key="3">
    <source>
        <dbReference type="EMBL" id="PWW38796.1"/>
    </source>
</evidence>
<accession>A0A855XT18</accession>
<dbReference type="GO" id="GO:0030976">
    <property type="term" value="F:thiamine pyrophosphate binding"/>
    <property type="evidence" value="ECO:0007669"/>
    <property type="project" value="TreeGrafter"/>
</dbReference>
<dbReference type="PROSITE" id="PS51257">
    <property type="entry name" value="PROKAR_LIPOPROTEIN"/>
    <property type="match status" value="1"/>
</dbReference>
<proteinExistence type="predicted"/>
<dbReference type="Proteomes" id="UP000247078">
    <property type="component" value="Unassembled WGS sequence"/>
</dbReference>
<evidence type="ECO:0000256" key="2">
    <source>
        <dbReference type="SAM" id="SignalP"/>
    </source>
</evidence>
<evidence type="ECO:0000256" key="1">
    <source>
        <dbReference type="ARBA" id="ARBA00022729"/>
    </source>
</evidence>
<comment type="caution">
    <text evidence="3">The sequence shown here is derived from an EMBL/GenBank/DDBJ whole genome shotgun (WGS) entry which is preliminary data.</text>
</comment>
<gene>
    <name evidence="3" type="ORF">DET56_107198</name>
</gene>
<dbReference type="GO" id="GO:0030288">
    <property type="term" value="C:outer membrane-bounded periplasmic space"/>
    <property type="evidence" value="ECO:0007669"/>
    <property type="project" value="TreeGrafter"/>
</dbReference>
<sequence length="378" mass="41200">MFKSNKKRFLSLASLTLAGTLVLSACGGASSSSNTAGGSDSSGGSRDKVKLTMFIWAGSNQDVVPKEVVANYVKEHPNVEVTFEESSNAVMYPKMVAGKQADPNNPLVNFGYFNADATAKGLNDDMWEPLDTSIVTNIKDIPEQFHKPDNKGVVWGVSSFALVYNKDLVKTPPTSWNDLWDNEEFKGKTALWDYMFYSYISPLLEVKGQELGASYDNPEPAFQFWADHSDQIGTLVTSNDQLKALLESGDALIAPFSAQVAQTWIDGGSPLAVAYPSEGAISFPYTLQVVKGSTPEQTRVANEIINELLSADALSQYAEATGTPVTSTTAAVPDKYKDDLSFSVETQSNGINPDWDVLAQNSSSWKELWDRLVKTKLQ</sequence>
<reference evidence="3 4" key="1">
    <citation type="submission" date="2018-05" db="EMBL/GenBank/DDBJ databases">
        <title>Freshwater and sediment microbial communities from various areas in North America, analyzing microbe dynamics in response to fracking.</title>
        <authorList>
            <person name="Lamendella R."/>
        </authorList>
    </citation>
    <scope>NUCLEOTIDE SEQUENCE [LARGE SCALE GENOMIC DNA]</scope>
    <source>
        <strain evidence="3 4">DB-3</strain>
    </source>
</reference>
<dbReference type="GO" id="GO:0015888">
    <property type="term" value="P:thiamine transport"/>
    <property type="evidence" value="ECO:0007669"/>
    <property type="project" value="TreeGrafter"/>
</dbReference>
<dbReference type="PANTHER" id="PTHR30006">
    <property type="entry name" value="THIAMINE-BINDING PERIPLASMIC PROTEIN-RELATED"/>
    <property type="match status" value="1"/>
</dbReference>